<reference evidence="1 2" key="1">
    <citation type="submission" date="2020-03" db="EMBL/GenBank/DDBJ databases">
        <title>Soil Listeria distribution.</title>
        <authorList>
            <person name="Liao J."/>
            <person name="Wiedmann M."/>
        </authorList>
    </citation>
    <scope>NUCLEOTIDE SEQUENCE [LARGE SCALE GENOMIC DNA]</scope>
    <source>
        <strain evidence="1 2">FSL L7-1515</strain>
    </source>
</reference>
<evidence type="ECO:0000313" key="1">
    <source>
        <dbReference type="EMBL" id="MBC1509398.1"/>
    </source>
</evidence>
<dbReference type="EMBL" id="JAASUB010000006">
    <property type="protein sequence ID" value="MBC1509398.1"/>
    <property type="molecule type" value="Genomic_DNA"/>
</dbReference>
<proteinExistence type="predicted"/>
<comment type="caution">
    <text evidence="1">The sequence shown here is derived from an EMBL/GenBank/DDBJ whole genome shotgun (WGS) entry which is preliminary data.</text>
</comment>
<dbReference type="RefSeq" id="WP_185395599.1">
    <property type="nucleotide sequence ID" value="NZ_JAASTU010000029.1"/>
</dbReference>
<keyword evidence="2" id="KW-1185">Reference proteome</keyword>
<gene>
    <name evidence="1" type="ORF">HCJ59_05770</name>
</gene>
<organism evidence="1 2">
    <name type="scientific">Listeria immobilis</name>
    <dbReference type="NCBI Taxonomy" id="2713502"/>
    <lineage>
        <taxon>Bacteria</taxon>
        <taxon>Bacillati</taxon>
        <taxon>Bacillota</taxon>
        <taxon>Bacilli</taxon>
        <taxon>Bacillales</taxon>
        <taxon>Listeriaceae</taxon>
        <taxon>Listeria</taxon>
    </lineage>
</organism>
<dbReference type="Proteomes" id="UP000587800">
    <property type="component" value="Unassembled WGS sequence"/>
</dbReference>
<sequence length="111" mass="13223">MYMSIVESEQEIEKACDAFLGAYKNDLLKIRYKWKIAFEASRETVSLRSLLHTAELMVKNTMTTYEDNVNRFLYVYFRNKPEQLCEEVIEICKVAVKQRVLEEIERIFLDV</sequence>
<evidence type="ECO:0000313" key="2">
    <source>
        <dbReference type="Proteomes" id="UP000587800"/>
    </source>
</evidence>
<name>A0ABR6SUP0_9LIST</name>
<protein>
    <submittedName>
        <fullName evidence="1">Uncharacterized protein</fullName>
    </submittedName>
</protein>
<accession>A0ABR6SUP0</accession>